<proteinExistence type="predicted"/>
<dbReference type="EMBL" id="VSSQ01023359">
    <property type="protein sequence ID" value="MPM70236.1"/>
    <property type="molecule type" value="Genomic_DNA"/>
</dbReference>
<sequence>MKNLKTVSKLFISLLCGIYLLSACEKEGSSSSAELGGDTNLTKNQVGNTSTGTIKLGGTASSINSQVKVVENNNGLIAVEFSFPISSSFSGTVDGIGNALYGEDFNKYKSSFIDSSGNFKGKFKFKNSSEGVAIVNASGKQAVIMKYDVNVGDKWTYTKKNGKIANYKVTKKSTTDDYDYGSLKIKTVQVERTSSEPGVTKIIYIGNHKFGLIGIEMYLEDGSVVKYTIS</sequence>
<accession>A0A645BXI8</accession>
<evidence type="ECO:0008006" key="2">
    <source>
        <dbReference type="Google" id="ProtNLM"/>
    </source>
</evidence>
<comment type="caution">
    <text evidence="1">The sequence shown here is derived from an EMBL/GenBank/DDBJ whole genome shotgun (WGS) entry which is preliminary data.</text>
</comment>
<evidence type="ECO:0000313" key="1">
    <source>
        <dbReference type="EMBL" id="MPM70236.1"/>
    </source>
</evidence>
<reference evidence="1" key="1">
    <citation type="submission" date="2019-08" db="EMBL/GenBank/DDBJ databases">
        <authorList>
            <person name="Kucharzyk K."/>
            <person name="Murdoch R.W."/>
            <person name="Higgins S."/>
            <person name="Loffler F."/>
        </authorList>
    </citation>
    <scope>NUCLEOTIDE SEQUENCE</scope>
</reference>
<protein>
    <recommendedName>
        <fullName evidence="2">Lipoprotein</fullName>
    </recommendedName>
</protein>
<dbReference type="PROSITE" id="PS51257">
    <property type="entry name" value="PROKAR_LIPOPROTEIN"/>
    <property type="match status" value="1"/>
</dbReference>
<name>A0A645BXI8_9ZZZZ</name>
<organism evidence="1">
    <name type="scientific">bioreactor metagenome</name>
    <dbReference type="NCBI Taxonomy" id="1076179"/>
    <lineage>
        <taxon>unclassified sequences</taxon>
        <taxon>metagenomes</taxon>
        <taxon>ecological metagenomes</taxon>
    </lineage>
</organism>
<gene>
    <name evidence="1" type="ORF">SDC9_117189</name>
</gene>
<dbReference type="AlphaFoldDB" id="A0A645BXI8"/>